<accession>A0ABN9T623</accession>
<name>A0ABN9T623_9DINO</name>
<sequence length="134" mass="14740">MIRKASHPCIARPDSFYMCVMASDVTEPEEASMLERRVAPWPNLSLQLGGSDAVRKAGLEGSKIQGAVIDFEIARRANFFIGSDGVSTFKMAIITSRKCAGIPCSFHYGRHGGIRVADFSTYTGHKGPKEHWHI</sequence>
<keyword evidence="2" id="KW-1185">Reference proteome</keyword>
<gene>
    <name evidence="1" type="ORF">PCOR1329_LOCUS35938</name>
</gene>
<comment type="caution">
    <text evidence="1">The sequence shown here is derived from an EMBL/GenBank/DDBJ whole genome shotgun (WGS) entry which is preliminary data.</text>
</comment>
<evidence type="ECO:0000313" key="1">
    <source>
        <dbReference type="EMBL" id="CAK0840506.1"/>
    </source>
</evidence>
<reference evidence="1" key="1">
    <citation type="submission" date="2023-10" db="EMBL/GenBank/DDBJ databases">
        <authorList>
            <person name="Chen Y."/>
            <person name="Shah S."/>
            <person name="Dougan E. K."/>
            <person name="Thang M."/>
            <person name="Chan C."/>
        </authorList>
    </citation>
    <scope>NUCLEOTIDE SEQUENCE [LARGE SCALE GENOMIC DNA]</scope>
</reference>
<organism evidence="1 2">
    <name type="scientific">Prorocentrum cordatum</name>
    <dbReference type="NCBI Taxonomy" id="2364126"/>
    <lineage>
        <taxon>Eukaryota</taxon>
        <taxon>Sar</taxon>
        <taxon>Alveolata</taxon>
        <taxon>Dinophyceae</taxon>
        <taxon>Prorocentrales</taxon>
        <taxon>Prorocentraceae</taxon>
        <taxon>Prorocentrum</taxon>
    </lineage>
</organism>
<evidence type="ECO:0000313" key="2">
    <source>
        <dbReference type="Proteomes" id="UP001189429"/>
    </source>
</evidence>
<dbReference type="Proteomes" id="UP001189429">
    <property type="component" value="Unassembled WGS sequence"/>
</dbReference>
<dbReference type="Gene3D" id="3.40.50.11350">
    <property type="match status" value="1"/>
</dbReference>
<proteinExistence type="predicted"/>
<dbReference type="EMBL" id="CAUYUJ010014385">
    <property type="protein sequence ID" value="CAK0840506.1"/>
    <property type="molecule type" value="Genomic_DNA"/>
</dbReference>
<protein>
    <submittedName>
        <fullName evidence="1">Uncharacterized protein</fullName>
    </submittedName>
</protein>